<dbReference type="AlphaFoldDB" id="A0AAF0CVG0"/>
<evidence type="ECO:0000313" key="1">
    <source>
        <dbReference type="EMBL" id="WEG73596.1"/>
    </source>
</evidence>
<organism evidence="1 2">
    <name type="scientific">Vagococcus intermedius</name>
    <dbReference type="NCBI Taxonomy" id="2991418"/>
    <lineage>
        <taxon>Bacteria</taxon>
        <taxon>Bacillati</taxon>
        <taxon>Bacillota</taxon>
        <taxon>Bacilli</taxon>
        <taxon>Lactobacillales</taxon>
        <taxon>Enterococcaceae</taxon>
        <taxon>Vagococcus</taxon>
    </lineage>
</organism>
<dbReference type="Proteomes" id="UP001179647">
    <property type="component" value="Chromosome"/>
</dbReference>
<dbReference type="RefSeq" id="WP_275469396.1">
    <property type="nucleotide sequence ID" value="NZ_CP110232.1"/>
</dbReference>
<reference evidence="1" key="1">
    <citation type="submission" date="2022-10" db="EMBL/GenBank/DDBJ databases">
        <title>Vagococcus sp. isolated from poultry meat.</title>
        <authorList>
            <person name="Johansson P."/>
            <person name="Bjorkroth J."/>
        </authorList>
    </citation>
    <scope>NUCLEOTIDE SEQUENCE</scope>
    <source>
        <strain evidence="1">STAA11</strain>
    </source>
</reference>
<dbReference type="EMBL" id="CP110232">
    <property type="protein sequence ID" value="WEG73596.1"/>
    <property type="molecule type" value="Genomic_DNA"/>
</dbReference>
<accession>A0AAF0CVG0</accession>
<keyword evidence="2" id="KW-1185">Reference proteome</keyword>
<dbReference type="KEGG" id="vie:OL234_01440"/>
<evidence type="ECO:0000313" key="2">
    <source>
        <dbReference type="Proteomes" id="UP001179647"/>
    </source>
</evidence>
<proteinExistence type="predicted"/>
<gene>
    <name evidence="1" type="ORF">OL234_01440</name>
</gene>
<protein>
    <submittedName>
        <fullName evidence="1">Uncharacterized protein</fullName>
    </submittedName>
</protein>
<name>A0AAF0CVG0_9ENTE</name>
<sequence>MNEQYFSDYMSFDIVFKSKIGNITRKMIFPISYTEEDVRVELEKKQPELMIEDIFEAEYVLQLKA</sequence>